<proteinExistence type="predicted"/>
<evidence type="ECO:0000313" key="2">
    <source>
        <dbReference type="EMBL" id="KKY34426.1"/>
    </source>
</evidence>
<gene>
    <name evidence="2" type="ORF">UCDDA912_g05602</name>
</gene>
<organism evidence="2 3">
    <name type="scientific">Diaporthe ampelina</name>
    <dbReference type="NCBI Taxonomy" id="1214573"/>
    <lineage>
        <taxon>Eukaryota</taxon>
        <taxon>Fungi</taxon>
        <taxon>Dikarya</taxon>
        <taxon>Ascomycota</taxon>
        <taxon>Pezizomycotina</taxon>
        <taxon>Sordariomycetes</taxon>
        <taxon>Sordariomycetidae</taxon>
        <taxon>Diaporthales</taxon>
        <taxon>Diaporthaceae</taxon>
        <taxon>Diaporthe</taxon>
    </lineage>
</organism>
<protein>
    <submittedName>
        <fullName evidence="2">Uncharacterized protein</fullName>
    </submittedName>
</protein>
<accession>A0A0G2FK19</accession>
<reference evidence="2 3" key="2">
    <citation type="submission" date="2015-05" db="EMBL/GenBank/DDBJ databases">
        <authorList>
            <person name="Morales-Cruz A."/>
            <person name="Amrine K.C."/>
            <person name="Cantu D."/>
        </authorList>
    </citation>
    <scope>NUCLEOTIDE SEQUENCE [LARGE SCALE GENOMIC DNA]</scope>
    <source>
        <strain evidence="2">DA912</strain>
    </source>
</reference>
<name>A0A0G2FK19_9PEZI</name>
<sequence>MSASSVAGLFGPSAFQSEKSPAPASQPATGAGAGDSINPTNPAPRKTNANYLQDKDLNWWLTFARTFKNAVKTPLPDDDSDL</sequence>
<dbReference type="Proteomes" id="UP000034680">
    <property type="component" value="Unassembled WGS sequence"/>
</dbReference>
<dbReference type="AlphaFoldDB" id="A0A0G2FK19"/>
<dbReference type="EMBL" id="LCUC01000206">
    <property type="protein sequence ID" value="KKY34426.1"/>
    <property type="molecule type" value="Genomic_DNA"/>
</dbReference>
<dbReference type="OrthoDB" id="5222581at2759"/>
<keyword evidence="3" id="KW-1185">Reference proteome</keyword>
<reference evidence="2 3" key="1">
    <citation type="submission" date="2015-05" db="EMBL/GenBank/DDBJ databases">
        <title>Distinctive expansion of gene families associated with plant cell wall degradation and secondary metabolism in the genomes of grapevine trunk pathogens.</title>
        <authorList>
            <person name="Lawrence D.P."/>
            <person name="Travadon R."/>
            <person name="Rolshausen P.E."/>
            <person name="Baumgartner K."/>
        </authorList>
    </citation>
    <scope>NUCLEOTIDE SEQUENCE [LARGE SCALE GENOMIC DNA]</scope>
    <source>
        <strain evidence="2">DA912</strain>
    </source>
</reference>
<feature type="region of interest" description="Disordered" evidence="1">
    <location>
        <begin position="1"/>
        <end position="49"/>
    </location>
</feature>
<evidence type="ECO:0000256" key="1">
    <source>
        <dbReference type="SAM" id="MobiDB-lite"/>
    </source>
</evidence>
<comment type="caution">
    <text evidence="2">The sequence shown here is derived from an EMBL/GenBank/DDBJ whole genome shotgun (WGS) entry which is preliminary data.</text>
</comment>
<evidence type="ECO:0000313" key="3">
    <source>
        <dbReference type="Proteomes" id="UP000034680"/>
    </source>
</evidence>